<comment type="caution">
    <text evidence="1">The sequence shown here is derived from an EMBL/GenBank/DDBJ whole genome shotgun (WGS) entry which is preliminary data.</text>
</comment>
<protein>
    <submittedName>
        <fullName evidence="1">Uncharacterized protein</fullName>
    </submittedName>
</protein>
<evidence type="ECO:0000313" key="2">
    <source>
        <dbReference type="Proteomes" id="UP000759103"/>
    </source>
</evidence>
<proteinExistence type="predicted"/>
<accession>A0ABS7BRI6</accession>
<sequence>MLILLAALPLVSLALAQGGIEVVRRPPSLTLPICRLGKQYRRVERLNAAPAIADEFARQHLRIAERDAPFRLNDVAAATSPPERQFLRAYMGRQETIVWYYLGGLVGGVRVVRLIGDDRFTGGARWHLSGDILLGPPCVATRALLAGVRSTGQQF</sequence>
<dbReference type="Proteomes" id="UP000759103">
    <property type="component" value="Unassembled WGS sequence"/>
</dbReference>
<gene>
    <name evidence="1" type="ORF">KZ820_15845</name>
</gene>
<name>A0ABS7BRI6_9SPHN</name>
<dbReference type="EMBL" id="JAHXZN010000006">
    <property type="protein sequence ID" value="MBW6532215.1"/>
    <property type="molecule type" value="Genomic_DNA"/>
</dbReference>
<organism evidence="1 2">
    <name type="scientific">Sphingomonas citri</name>
    <dbReference type="NCBI Taxonomy" id="2862499"/>
    <lineage>
        <taxon>Bacteria</taxon>
        <taxon>Pseudomonadati</taxon>
        <taxon>Pseudomonadota</taxon>
        <taxon>Alphaproteobacteria</taxon>
        <taxon>Sphingomonadales</taxon>
        <taxon>Sphingomonadaceae</taxon>
        <taxon>Sphingomonas</taxon>
    </lineage>
</organism>
<keyword evidence="2" id="KW-1185">Reference proteome</keyword>
<reference evidence="1 2" key="1">
    <citation type="submission" date="2021-07" db="EMBL/GenBank/DDBJ databases">
        <title>Sphingomonas sp.</title>
        <authorList>
            <person name="Feng G."/>
            <person name="Li J."/>
            <person name="Pan M."/>
        </authorList>
    </citation>
    <scope>NUCLEOTIDE SEQUENCE [LARGE SCALE GENOMIC DNA]</scope>
    <source>
        <strain evidence="1 2">RRHST34</strain>
    </source>
</reference>
<evidence type="ECO:0000313" key="1">
    <source>
        <dbReference type="EMBL" id="MBW6532215.1"/>
    </source>
</evidence>
<dbReference type="RefSeq" id="WP_219749565.1">
    <property type="nucleotide sequence ID" value="NZ_JAHXZN010000006.1"/>
</dbReference>